<dbReference type="EMBL" id="RJUK01000001">
    <property type="protein sequence ID" value="ROQ20408.1"/>
    <property type="molecule type" value="Genomic_DNA"/>
</dbReference>
<evidence type="ECO:0000256" key="1">
    <source>
        <dbReference type="ARBA" id="ARBA00022475"/>
    </source>
</evidence>
<evidence type="ECO:0000259" key="7">
    <source>
        <dbReference type="Pfam" id="PF06305"/>
    </source>
</evidence>
<evidence type="ECO:0000256" key="6">
    <source>
        <dbReference type="SAM" id="Phobius"/>
    </source>
</evidence>
<evidence type="ECO:0000256" key="4">
    <source>
        <dbReference type="ARBA" id="ARBA00023136"/>
    </source>
</evidence>
<evidence type="ECO:0000313" key="8">
    <source>
        <dbReference type="EMBL" id="ROQ20408.1"/>
    </source>
</evidence>
<dbReference type="AlphaFoldDB" id="A0A3N1NYM5"/>
<evidence type="ECO:0000313" key="9">
    <source>
        <dbReference type="Proteomes" id="UP000273643"/>
    </source>
</evidence>
<accession>A0A3N1NYM5</accession>
<feature type="coiled-coil region" evidence="5">
    <location>
        <begin position="68"/>
        <end position="95"/>
    </location>
</feature>
<dbReference type="InterPro" id="IPR010445">
    <property type="entry name" value="LapA_dom"/>
</dbReference>
<dbReference type="RefSeq" id="WP_123637566.1">
    <property type="nucleotide sequence ID" value="NZ_JBHYFO010000002.1"/>
</dbReference>
<gene>
    <name evidence="8" type="ORF">EDC38_1013</name>
</gene>
<dbReference type="Proteomes" id="UP000273643">
    <property type="component" value="Unassembled WGS sequence"/>
</dbReference>
<evidence type="ECO:0000256" key="2">
    <source>
        <dbReference type="ARBA" id="ARBA00022692"/>
    </source>
</evidence>
<dbReference type="GO" id="GO:0005886">
    <property type="term" value="C:plasma membrane"/>
    <property type="evidence" value="ECO:0007669"/>
    <property type="project" value="InterPro"/>
</dbReference>
<feature type="domain" description="Lipopolysaccharide assembly protein A" evidence="7">
    <location>
        <begin position="26"/>
        <end position="89"/>
    </location>
</feature>
<keyword evidence="9" id="KW-1185">Reference proteome</keyword>
<dbReference type="Pfam" id="PF06305">
    <property type="entry name" value="LapA_dom"/>
    <property type="match status" value="1"/>
</dbReference>
<keyword evidence="2 6" id="KW-0812">Transmembrane</keyword>
<reference evidence="8 9" key="1">
    <citation type="submission" date="2018-11" db="EMBL/GenBank/DDBJ databases">
        <title>Genomic Encyclopedia of Type Strains, Phase IV (KMG-IV): sequencing the most valuable type-strain genomes for metagenomic binning, comparative biology and taxonomic classification.</title>
        <authorList>
            <person name="Goeker M."/>
        </authorList>
    </citation>
    <scope>NUCLEOTIDE SEQUENCE [LARGE SCALE GENOMIC DNA]</scope>
    <source>
        <strain evidence="8 9">DSM 16974</strain>
    </source>
</reference>
<evidence type="ECO:0000256" key="3">
    <source>
        <dbReference type="ARBA" id="ARBA00022989"/>
    </source>
</evidence>
<protein>
    <submittedName>
        <fullName evidence="8">Putative integral membrane protein</fullName>
    </submittedName>
</protein>
<evidence type="ECO:0000256" key="5">
    <source>
        <dbReference type="SAM" id="Coils"/>
    </source>
</evidence>
<name>A0A3N1NYM5_9GAMM</name>
<comment type="caution">
    <text evidence="8">The sequence shown here is derived from an EMBL/GenBank/DDBJ whole genome shotgun (WGS) entry which is preliminary data.</text>
</comment>
<proteinExistence type="predicted"/>
<feature type="transmembrane region" description="Helical" evidence="6">
    <location>
        <begin position="46"/>
        <end position="69"/>
    </location>
</feature>
<keyword evidence="4 6" id="KW-0472">Membrane</keyword>
<sequence length="99" mass="11184">MKPLLRWIKVALLVLAFLLGVWFALENAQAVPVTLMGLGLPSLSLGVWLLIFTALGTLLGMAVSLPTVLRLRRQLRARERQLARCEKELKQLRLQPIRD</sequence>
<keyword evidence="5" id="KW-0175">Coiled coil</keyword>
<organism evidence="8 9">
    <name type="scientific">Marinimicrobium koreense</name>
    <dbReference type="NCBI Taxonomy" id="306545"/>
    <lineage>
        <taxon>Bacteria</taxon>
        <taxon>Pseudomonadati</taxon>
        <taxon>Pseudomonadota</taxon>
        <taxon>Gammaproteobacteria</taxon>
        <taxon>Cellvibrionales</taxon>
        <taxon>Cellvibrionaceae</taxon>
        <taxon>Marinimicrobium</taxon>
    </lineage>
</organism>
<keyword evidence="1" id="KW-1003">Cell membrane</keyword>
<keyword evidence="3 6" id="KW-1133">Transmembrane helix</keyword>